<protein>
    <submittedName>
        <fullName evidence="2">Uncharacterized protein</fullName>
    </submittedName>
</protein>
<reference evidence="2" key="1">
    <citation type="submission" date="2020-08" db="EMBL/GenBank/DDBJ databases">
        <title>Plant Genome Project.</title>
        <authorList>
            <person name="Zhang R.-G."/>
        </authorList>
    </citation>
    <scope>NUCLEOTIDE SEQUENCE</scope>
    <source>
        <strain evidence="2">WSP0</strain>
        <tissue evidence="2">Leaf</tissue>
    </source>
</reference>
<sequence>MPRLQIADHRRTPTSFEPQSLVSISNAHEGLDHHGRHTPTKVPSRSQTLVSIELSSMDTPVEAIAKLGLRHIETLLGSHFTAANLGAYGSIPNSLPNRS</sequence>
<organism evidence="2 3">
    <name type="scientific">Rhododendron griersonianum</name>
    <dbReference type="NCBI Taxonomy" id="479676"/>
    <lineage>
        <taxon>Eukaryota</taxon>
        <taxon>Viridiplantae</taxon>
        <taxon>Streptophyta</taxon>
        <taxon>Embryophyta</taxon>
        <taxon>Tracheophyta</taxon>
        <taxon>Spermatophyta</taxon>
        <taxon>Magnoliopsida</taxon>
        <taxon>eudicotyledons</taxon>
        <taxon>Gunneridae</taxon>
        <taxon>Pentapetalae</taxon>
        <taxon>asterids</taxon>
        <taxon>Ericales</taxon>
        <taxon>Ericaceae</taxon>
        <taxon>Ericoideae</taxon>
        <taxon>Rhodoreae</taxon>
        <taxon>Rhododendron</taxon>
    </lineage>
</organism>
<evidence type="ECO:0000256" key="1">
    <source>
        <dbReference type="SAM" id="MobiDB-lite"/>
    </source>
</evidence>
<proteinExistence type="predicted"/>
<comment type="caution">
    <text evidence="2">The sequence shown here is derived from an EMBL/GenBank/DDBJ whole genome shotgun (WGS) entry which is preliminary data.</text>
</comment>
<dbReference type="EMBL" id="JACTNZ010000012">
    <property type="protein sequence ID" value="KAG5520837.1"/>
    <property type="molecule type" value="Genomic_DNA"/>
</dbReference>
<dbReference type="Proteomes" id="UP000823749">
    <property type="component" value="Chromosome 12"/>
</dbReference>
<feature type="region of interest" description="Disordered" evidence="1">
    <location>
        <begin position="1"/>
        <end position="20"/>
    </location>
</feature>
<gene>
    <name evidence="2" type="ORF">RHGRI_033416</name>
</gene>
<evidence type="ECO:0000313" key="2">
    <source>
        <dbReference type="EMBL" id="KAG5520837.1"/>
    </source>
</evidence>
<feature type="compositionally biased region" description="Basic and acidic residues" evidence="1">
    <location>
        <begin position="1"/>
        <end position="11"/>
    </location>
</feature>
<evidence type="ECO:0000313" key="3">
    <source>
        <dbReference type="Proteomes" id="UP000823749"/>
    </source>
</evidence>
<dbReference type="AlphaFoldDB" id="A0AAV6HXL4"/>
<name>A0AAV6HXL4_9ERIC</name>
<keyword evidence="3" id="KW-1185">Reference proteome</keyword>
<accession>A0AAV6HXL4</accession>
<feature type="region of interest" description="Disordered" evidence="1">
    <location>
        <begin position="27"/>
        <end position="46"/>
    </location>
</feature>